<dbReference type="UniPathway" id="UPA00047">
    <property type="reaction ID" value="UER00055"/>
</dbReference>
<evidence type="ECO:0000256" key="5">
    <source>
        <dbReference type="ARBA" id="ARBA00022605"/>
    </source>
</evidence>
<dbReference type="FunFam" id="3.40.50.970:FF:000007">
    <property type="entry name" value="Acetolactate synthase"/>
    <property type="match status" value="1"/>
</dbReference>
<evidence type="ECO:0000256" key="7">
    <source>
        <dbReference type="ARBA" id="ARBA00022723"/>
    </source>
</evidence>
<dbReference type="InterPro" id="IPR011766">
    <property type="entry name" value="TPP_enzyme_TPP-bd"/>
</dbReference>
<dbReference type="PANTHER" id="PTHR18968:SF13">
    <property type="entry name" value="ACETOLACTATE SYNTHASE CATALYTIC SUBUNIT, MITOCHONDRIAL"/>
    <property type="match status" value="1"/>
</dbReference>
<feature type="region of interest" description="Disordered" evidence="13">
    <location>
        <begin position="43"/>
        <end position="68"/>
    </location>
</feature>
<dbReference type="GO" id="GO:0003984">
    <property type="term" value="F:acetolactate synthase activity"/>
    <property type="evidence" value="ECO:0007669"/>
    <property type="project" value="UniProtKB-EC"/>
</dbReference>
<dbReference type="UniPathway" id="UPA00049">
    <property type="reaction ID" value="UER00059"/>
</dbReference>
<dbReference type="CDD" id="cd07035">
    <property type="entry name" value="TPP_PYR_POX_like"/>
    <property type="match status" value="1"/>
</dbReference>
<dbReference type="GO" id="GO:0009099">
    <property type="term" value="P:L-valine biosynthetic process"/>
    <property type="evidence" value="ECO:0007669"/>
    <property type="project" value="UniProtKB-UniPathway"/>
</dbReference>
<evidence type="ECO:0000256" key="8">
    <source>
        <dbReference type="ARBA" id="ARBA00022842"/>
    </source>
</evidence>
<evidence type="ECO:0000313" key="18">
    <source>
        <dbReference type="Proteomes" id="UP000501346"/>
    </source>
</evidence>
<dbReference type="InterPro" id="IPR029061">
    <property type="entry name" value="THDP-binding"/>
</dbReference>
<dbReference type="Gene3D" id="3.40.50.970">
    <property type="match status" value="2"/>
</dbReference>
<evidence type="ECO:0000256" key="12">
    <source>
        <dbReference type="RuleBase" id="RU003591"/>
    </source>
</evidence>
<dbReference type="InterPro" id="IPR029035">
    <property type="entry name" value="DHS-like_NAD/FAD-binding_dom"/>
</dbReference>
<dbReference type="FunFam" id="3.40.50.1220:FF:000008">
    <property type="entry name" value="Acetolactate synthase"/>
    <property type="match status" value="1"/>
</dbReference>
<comment type="cofactor">
    <cofactor evidence="12">
        <name>thiamine diphosphate</name>
        <dbReference type="ChEBI" id="CHEBI:58937"/>
    </cofactor>
    <text evidence="12">Binds 1 thiamine pyrophosphate per subunit.</text>
</comment>
<keyword evidence="11 12" id="KW-0100">Branched-chain amino acid biosynthesis</keyword>
<dbReference type="GO" id="GO:0005739">
    <property type="term" value="C:mitochondrion"/>
    <property type="evidence" value="ECO:0007669"/>
    <property type="project" value="TreeGrafter"/>
</dbReference>
<organism evidence="17 18">
    <name type="scientific">Saccharomyces pastorianus</name>
    <name type="common">Lager yeast</name>
    <name type="synonym">Saccharomyces cerevisiae x Saccharomyces eubayanus</name>
    <dbReference type="NCBI Taxonomy" id="27292"/>
    <lineage>
        <taxon>Eukaryota</taxon>
        <taxon>Fungi</taxon>
        <taxon>Dikarya</taxon>
        <taxon>Ascomycota</taxon>
        <taxon>Saccharomycotina</taxon>
        <taxon>Saccharomycetes</taxon>
        <taxon>Saccharomycetales</taxon>
        <taxon>Saccharomycetaceae</taxon>
        <taxon>Saccharomyces</taxon>
    </lineage>
</organism>
<feature type="domain" description="Thiamine pyrophosphate enzyme N-terminal TPP-binding" evidence="16">
    <location>
        <begin position="93"/>
        <end position="207"/>
    </location>
</feature>
<feature type="domain" description="Thiamine pyrophosphate enzyme central" evidence="14">
    <location>
        <begin position="289"/>
        <end position="431"/>
    </location>
</feature>
<dbReference type="NCBIfam" id="TIGR00118">
    <property type="entry name" value="acolac_lg"/>
    <property type="match status" value="1"/>
</dbReference>
<evidence type="ECO:0000259" key="14">
    <source>
        <dbReference type="Pfam" id="PF00205"/>
    </source>
</evidence>
<comment type="cofactor">
    <cofactor evidence="12">
        <name>Mg(2+)</name>
        <dbReference type="ChEBI" id="CHEBI:18420"/>
    </cofactor>
    <text evidence="12">Binds 1 Mg(2+) ion per subunit.</text>
</comment>
<comment type="catalytic activity">
    <reaction evidence="12">
        <text>2 pyruvate + H(+) = (2S)-2-acetolactate + CO2</text>
        <dbReference type="Rhea" id="RHEA:25249"/>
        <dbReference type="ChEBI" id="CHEBI:15361"/>
        <dbReference type="ChEBI" id="CHEBI:15378"/>
        <dbReference type="ChEBI" id="CHEBI:16526"/>
        <dbReference type="ChEBI" id="CHEBI:58476"/>
        <dbReference type="EC" id="2.2.1.6"/>
    </reaction>
</comment>
<evidence type="ECO:0000313" key="17">
    <source>
        <dbReference type="EMBL" id="QID81621.1"/>
    </source>
</evidence>
<dbReference type="SUPFAM" id="SSF52518">
    <property type="entry name" value="Thiamin diphosphate-binding fold (THDP-binding)"/>
    <property type="match status" value="2"/>
</dbReference>
<protein>
    <recommendedName>
        <fullName evidence="4 12">Acetolactate synthase</fullName>
        <ecNumber evidence="4 12">2.2.1.6</ecNumber>
    </recommendedName>
</protein>
<dbReference type="EMBL" id="CP048994">
    <property type="protein sequence ID" value="QID81621.1"/>
    <property type="molecule type" value="Genomic_DNA"/>
</dbReference>
<dbReference type="Proteomes" id="UP000501346">
    <property type="component" value="Chromosome ScXIII"/>
</dbReference>
<keyword evidence="8 12" id="KW-0460">Magnesium</keyword>
<feature type="domain" description="Thiamine pyrophosphate enzyme TPP-binding" evidence="15">
    <location>
        <begin position="496"/>
        <end position="643"/>
    </location>
</feature>
<dbReference type="AlphaFoldDB" id="A0A6C1DXX5"/>
<dbReference type="PROSITE" id="PS00187">
    <property type="entry name" value="TPP_ENZYMES"/>
    <property type="match status" value="1"/>
</dbReference>
<keyword evidence="10 12" id="KW-0786">Thiamine pyrophosphate</keyword>
<evidence type="ECO:0000259" key="16">
    <source>
        <dbReference type="Pfam" id="PF02776"/>
    </source>
</evidence>
<dbReference type="EC" id="2.2.1.6" evidence="4 12"/>
<evidence type="ECO:0000256" key="4">
    <source>
        <dbReference type="ARBA" id="ARBA00013145"/>
    </source>
</evidence>
<dbReference type="FunFam" id="3.40.50.970:FF:000053">
    <property type="entry name" value="Acetolactate synthase, mitochondrial"/>
    <property type="match status" value="1"/>
</dbReference>
<comment type="pathway">
    <text evidence="2 12">Amino-acid biosynthesis; L-valine biosynthesis; L-valine from pyruvate: step 1/4.</text>
</comment>
<dbReference type="GO" id="GO:0050660">
    <property type="term" value="F:flavin adenine dinucleotide binding"/>
    <property type="evidence" value="ECO:0007669"/>
    <property type="project" value="InterPro"/>
</dbReference>
<keyword evidence="9" id="KW-0809">Transit peptide</keyword>
<gene>
    <name evidence="17" type="primary">ILV2_1</name>
    <name evidence="17" type="ORF">GRS66_004011</name>
</gene>
<keyword evidence="6 12" id="KW-0808">Transferase</keyword>
<dbReference type="Pfam" id="PF00205">
    <property type="entry name" value="TPP_enzyme_M"/>
    <property type="match status" value="1"/>
</dbReference>
<dbReference type="OrthoDB" id="16262at2759"/>
<comment type="pathway">
    <text evidence="1 12">Amino-acid biosynthesis; L-isoleucine biosynthesis; L-isoleucine from 2-oxobutanoate: step 1/4.</text>
</comment>
<evidence type="ECO:0000256" key="13">
    <source>
        <dbReference type="SAM" id="MobiDB-lite"/>
    </source>
</evidence>
<evidence type="ECO:0000256" key="6">
    <source>
        <dbReference type="ARBA" id="ARBA00022679"/>
    </source>
</evidence>
<evidence type="ECO:0000256" key="3">
    <source>
        <dbReference type="ARBA" id="ARBA00007812"/>
    </source>
</evidence>
<dbReference type="InterPro" id="IPR039368">
    <property type="entry name" value="AHAS_TPP"/>
</dbReference>
<dbReference type="CDD" id="cd02015">
    <property type="entry name" value="TPP_AHAS"/>
    <property type="match status" value="1"/>
</dbReference>
<dbReference type="InterPro" id="IPR012846">
    <property type="entry name" value="Acetolactate_synth_lsu"/>
</dbReference>
<comment type="similarity">
    <text evidence="3 12">Belongs to the TPP enzyme family.</text>
</comment>
<dbReference type="InterPro" id="IPR012001">
    <property type="entry name" value="Thiamin_PyroP_enz_TPP-bd_dom"/>
</dbReference>
<dbReference type="PANTHER" id="PTHR18968">
    <property type="entry name" value="THIAMINE PYROPHOSPHATE ENZYMES"/>
    <property type="match status" value="1"/>
</dbReference>
<sequence length="687" mass="74971">MIRQSTLKNFAIKRCFQHIAYRNTPAMRSVALAQRFYSSSSRYYSASPLPASKRPEPAPSFNVDPLEQPAEPSKLAKKLRAEPDMDTSFVGLTGGQIFNEMMSRQNVDTVFGYPGGAILPVYDAIHNSDKFNFVLPKHEQGAGHMAEGYARASGKPGVVLVTSGPGATNVVTPMADAFADGIPMVVFTGQVPTSAIGTDAFQEADVVGISRSCTKWNVMVKSVEELPLRINEAFEIATSGRPGPVLVDLPKDVTAAILRNPIPTKTTLPSNALNQLTSRAQDEFVMQSINKAADLINLAKKPVLYVGAGILNHADGPRLLKELSDRAQIPVTTTLQGLGSFDQEDPKSLDMFGMHGCATANLAVQNADLIIAVGARFDDRVTGNISKFAPEARRAAAEGRGGIIHFEVSPKNINKVVQTQIAVEGDATTNLGKMMSKIFPVKERSEWFAQINKWKKEYPYAYMEETPGSKIKPQTVIKKLSKVANDTGRHVIVTTGVGQHQMWAAQHWTWRNPHTFITSGGLGTMGYGLPAAIGAQVAKPESLVIDIDGDASFNMTLTELSSAVQAGTPVKILILNNEEQGMVTQWQSLFYEHRYSHTHQLNPDFIKLAEAMGLKGLRVKKQEELDAKLKEFVSTKGPVLLEVEVDKKVPVLPMVAGGSGLDEFINFDPEVERQQTELRHKRTGGKH</sequence>
<dbReference type="GO" id="GO:0005948">
    <property type="term" value="C:acetolactate synthase complex"/>
    <property type="evidence" value="ECO:0007669"/>
    <property type="project" value="TreeGrafter"/>
</dbReference>
<name>A0A6C1DXX5_SACPS</name>
<keyword evidence="5 12" id="KW-0028">Amino-acid biosynthesis</keyword>
<dbReference type="SUPFAM" id="SSF52467">
    <property type="entry name" value="DHS-like NAD/FAD-binding domain"/>
    <property type="match status" value="1"/>
</dbReference>
<keyword evidence="18" id="KW-1185">Reference proteome</keyword>
<proteinExistence type="inferred from homology"/>
<feature type="compositionally biased region" description="Low complexity" evidence="13">
    <location>
        <begin position="43"/>
        <end position="52"/>
    </location>
</feature>
<dbReference type="InterPro" id="IPR045229">
    <property type="entry name" value="TPP_enz"/>
</dbReference>
<dbReference type="InterPro" id="IPR012000">
    <property type="entry name" value="Thiamin_PyroP_enz_cen_dom"/>
</dbReference>
<dbReference type="InterPro" id="IPR000399">
    <property type="entry name" value="TPP-bd_CS"/>
</dbReference>
<keyword evidence="7 12" id="KW-0479">Metal-binding</keyword>
<evidence type="ECO:0000256" key="2">
    <source>
        <dbReference type="ARBA" id="ARBA00005025"/>
    </source>
</evidence>
<dbReference type="GO" id="GO:0000287">
    <property type="term" value="F:magnesium ion binding"/>
    <property type="evidence" value="ECO:0007669"/>
    <property type="project" value="UniProtKB-UniRule"/>
</dbReference>
<dbReference type="GO" id="GO:0030976">
    <property type="term" value="F:thiamine pyrophosphate binding"/>
    <property type="evidence" value="ECO:0007669"/>
    <property type="project" value="UniProtKB-UniRule"/>
</dbReference>
<dbReference type="GO" id="GO:0009097">
    <property type="term" value="P:isoleucine biosynthetic process"/>
    <property type="evidence" value="ECO:0007669"/>
    <property type="project" value="UniProtKB-UniPathway"/>
</dbReference>
<evidence type="ECO:0000259" key="15">
    <source>
        <dbReference type="Pfam" id="PF02775"/>
    </source>
</evidence>
<evidence type="ECO:0000256" key="10">
    <source>
        <dbReference type="ARBA" id="ARBA00023052"/>
    </source>
</evidence>
<dbReference type="Gene3D" id="3.40.50.1220">
    <property type="entry name" value="TPP-binding domain"/>
    <property type="match status" value="1"/>
</dbReference>
<evidence type="ECO:0000256" key="1">
    <source>
        <dbReference type="ARBA" id="ARBA00004974"/>
    </source>
</evidence>
<evidence type="ECO:0000256" key="9">
    <source>
        <dbReference type="ARBA" id="ARBA00022946"/>
    </source>
</evidence>
<dbReference type="Pfam" id="PF02776">
    <property type="entry name" value="TPP_enzyme_N"/>
    <property type="match status" value="1"/>
</dbReference>
<reference evidence="17 18" key="1">
    <citation type="journal article" date="2019" name="BMC Genomics">
        <title>Chromosome level assembly and comparative genome analysis confirm lager-brewing yeasts originated from a single hybridization.</title>
        <authorList>
            <person name="Salazar A.N."/>
            <person name="Gorter de Vries A.R."/>
            <person name="van den Broek M."/>
            <person name="Brouwers N."/>
            <person name="de la Torre Cortes P."/>
            <person name="Kuijpers N.G.A."/>
            <person name="Daran J.G."/>
            <person name="Abeel T."/>
        </authorList>
    </citation>
    <scope>NUCLEOTIDE SEQUENCE [LARGE SCALE GENOMIC DNA]</scope>
    <source>
        <strain evidence="17 18">CBS 1483</strain>
    </source>
</reference>
<dbReference type="Pfam" id="PF02775">
    <property type="entry name" value="TPP_enzyme_C"/>
    <property type="match status" value="1"/>
</dbReference>
<accession>A0A6C1DXX5</accession>
<evidence type="ECO:0000256" key="11">
    <source>
        <dbReference type="ARBA" id="ARBA00023304"/>
    </source>
</evidence>